<dbReference type="PANTHER" id="PTHR47870:SF4">
    <property type="entry name" value="CYTOCHROME C-TYPE BIOGENESIS PROTEIN CYCH"/>
    <property type="match status" value="1"/>
</dbReference>
<evidence type="ECO:0000256" key="3">
    <source>
        <dbReference type="ARBA" id="ARBA00022723"/>
    </source>
</evidence>
<dbReference type="Proteomes" id="UP000197032">
    <property type="component" value="Unassembled WGS sequence"/>
</dbReference>
<dbReference type="EMBL" id="BDGJ01000168">
    <property type="protein sequence ID" value="GAW93737.1"/>
    <property type="molecule type" value="Genomic_DNA"/>
</dbReference>
<keyword evidence="3 6" id="KW-0479">Metal-binding</keyword>
<proteinExistence type="inferred from homology"/>
<dbReference type="OrthoDB" id="121848at2"/>
<evidence type="ECO:0000259" key="7">
    <source>
        <dbReference type="Pfam" id="PF03918"/>
    </source>
</evidence>
<evidence type="ECO:0000256" key="4">
    <source>
        <dbReference type="ARBA" id="ARBA00022729"/>
    </source>
</evidence>
<keyword evidence="9" id="KW-1185">Reference proteome</keyword>
<comment type="similarity">
    <text evidence="1 6">Belongs to the CcmH/CycL/Ccl2/NrfF family.</text>
</comment>
<sequence>MRLRVNRRILVLWVTIFLLIPLTTQGWAAGVVDEELFKKIEANLMCTDGCGMYLKACDNYTAQQMREEIRQKLAEGMSEEEIYGYMISIYGEEVMAAPPPNVPFNITAWVTPFLAILGGGLVIYLALDKWVFYREQNRQAEEELDEIEAAEYEEILNEEMKKYY</sequence>
<evidence type="ECO:0000256" key="5">
    <source>
        <dbReference type="ARBA" id="ARBA00023004"/>
    </source>
</evidence>
<evidence type="ECO:0000313" key="9">
    <source>
        <dbReference type="Proteomes" id="UP000197032"/>
    </source>
</evidence>
<keyword evidence="6" id="KW-0812">Transmembrane</keyword>
<dbReference type="PANTHER" id="PTHR47870">
    <property type="entry name" value="CYTOCHROME C-TYPE BIOGENESIS PROTEIN CCMH"/>
    <property type="match status" value="1"/>
</dbReference>
<keyword evidence="6" id="KW-1133">Transmembrane helix</keyword>
<dbReference type="Gene3D" id="1.10.8.640">
    <property type="entry name" value="Cytochrome C biogenesis protein"/>
    <property type="match status" value="1"/>
</dbReference>
<dbReference type="GO" id="GO:0005886">
    <property type="term" value="C:plasma membrane"/>
    <property type="evidence" value="ECO:0007669"/>
    <property type="project" value="TreeGrafter"/>
</dbReference>
<feature type="domain" description="CcmH/CycL/Ccl2/NrfF N-terminal" evidence="7">
    <location>
        <begin position="32"/>
        <end position="156"/>
    </location>
</feature>
<reference evidence="9" key="1">
    <citation type="journal article" date="2017" name="Appl. Environ. Microbiol.">
        <title>Genomic analysis of Calderihabitans maritimus KKC1, a thermophilic hydrogenogenic carboxydotrophic bacterium isolated from marine sediment.</title>
        <authorList>
            <person name="Omae K."/>
            <person name="Yoneda Y."/>
            <person name="Fukuyama Y."/>
            <person name="Yoshida T."/>
            <person name="Sako Y."/>
        </authorList>
    </citation>
    <scope>NUCLEOTIDE SEQUENCE [LARGE SCALE GENOMIC DNA]</scope>
    <source>
        <strain evidence="9">KKC1</strain>
    </source>
</reference>
<accession>A0A1Z5HWK5</accession>
<evidence type="ECO:0000256" key="2">
    <source>
        <dbReference type="ARBA" id="ARBA00022617"/>
    </source>
</evidence>
<keyword evidence="5 6" id="KW-0408">Iron</keyword>
<organism evidence="8 9">
    <name type="scientific">Calderihabitans maritimus</name>
    <dbReference type="NCBI Taxonomy" id="1246530"/>
    <lineage>
        <taxon>Bacteria</taxon>
        <taxon>Bacillati</taxon>
        <taxon>Bacillota</taxon>
        <taxon>Clostridia</taxon>
        <taxon>Neomoorellales</taxon>
        <taxon>Calderihabitantaceae</taxon>
        <taxon>Calderihabitans</taxon>
    </lineage>
</organism>
<keyword evidence="6" id="KW-0472">Membrane</keyword>
<dbReference type="InterPro" id="IPR038297">
    <property type="entry name" value="CcmH/CycL/NrfF/Ccl2_sf"/>
</dbReference>
<gene>
    <name evidence="8" type="ORF">KKC1_28650</name>
</gene>
<dbReference type="CDD" id="cd16378">
    <property type="entry name" value="CcmH_N"/>
    <property type="match status" value="1"/>
</dbReference>
<evidence type="ECO:0000256" key="6">
    <source>
        <dbReference type="RuleBase" id="RU364112"/>
    </source>
</evidence>
<protein>
    <recommendedName>
        <fullName evidence="6">Cytochrome c-type biogenesis protein</fullName>
    </recommendedName>
</protein>
<feature type="transmembrane region" description="Helical" evidence="6">
    <location>
        <begin position="106"/>
        <end position="127"/>
    </location>
</feature>
<dbReference type="InterPro" id="IPR005616">
    <property type="entry name" value="CcmH/CycL/Ccl2/NrfF_N"/>
</dbReference>
<dbReference type="AlphaFoldDB" id="A0A1Z5HWK5"/>
<evidence type="ECO:0000313" key="8">
    <source>
        <dbReference type="EMBL" id="GAW93737.1"/>
    </source>
</evidence>
<keyword evidence="4 6" id="KW-0732">Signal</keyword>
<dbReference type="Pfam" id="PF03918">
    <property type="entry name" value="CcmH"/>
    <property type="match status" value="1"/>
</dbReference>
<dbReference type="InterPro" id="IPR051263">
    <property type="entry name" value="C-type_cytochrome_biogenesis"/>
</dbReference>
<name>A0A1Z5HWK5_9FIRM</name>
<comment type="function">
    <text evidence="6">Possible subunit of a heme lyase.</text>
</comment>
<dbReference type="RefSeq" id="WP_088554926.1">
    <property type="nucleotide sequence ID" value="NZ_BDGJ01000168.1"/>
</dbReference>
<keyword evidence="2 6" id="KW-0349">Heme</keyword>
<comment type="caution">
    <text evidence="8">The sequence shown here is derived from an EMBL/GenBank/DDBJ whole genome shotgun (WGS) entry which is preliminary data.</text>
</comment>
<dbReference type="GO" id="GO:0046872">
    <property type="term" value="F:metal ion binding"/>
    <property type="evidence" value="ECO:0007669"/>
    <property type="project" value="UniProtKB-KW"/>
</dbReference>
<evidence type="ECO:0000256" key="1">
    <source>
        <dbReference type="ARBA" id="ARBA00010342"/>
    </source>
</evidence>